<accession>A0A835YJG7</accession>
<gene>
    <name evidence="1" type="ORF">JKP88DRAFT_282656</name>
</gene>
<dbReference type="Proteomes" id="UP000664859">
    <property type="component" value="Unassembled WGS sequence"/>
</dbReference>
<protein>
    <submittedName>
        <fullName evidence="1">Uncharacterized protein</fullName>
    </submittedName>
</protein>
<reference evidence="1" key="1">
    <citation type="submission" date="2021-02" db="EMBL/GenBank/DDBJ databases">
        <title>First Annotated Genome of the Yellow-green Alga Tribonema minus.</title>
        <authorList>
            <person name="Mahan K.M."/>
        </authorList>
    </citation>
    <scope>NUCLEOTIDE SEQUENCE</scope>
    <source>
        <strain evidence="1">UTEX B ZZ1240</strain>
    </source>
</reference>
<evidence type="ECO:0000313" key="1">
    <source>
        <dbReference type="EMBL" id="KAG5176641.1"/>
    </source>
</evidence>
<sequence>MLSDIVGKNLAARASKHLNGRAKTHFSTLVPNCSPENVEIGMKEEARIKALAVPSRPVGETFDFEESTIESEVSWVRTTKFSSKLILTNVVDPAMGKNKALYCTPRPTPSSQQEIIFNYTRWADITSYGLVPGKTVLNDGGVLVDTNGQHFVVRYNLITQMPDPTEFTDHFSGYRIFFAKDDRWHIGDIKSCTISTGRTPAFQVEVSFNMKQIASTTAMALLEEPEMFSFRVLHSQYLGSGELKHRASGNWFLKEVLSR</sequence>
<comment type="caution">
    <text evidence="1">The sequence shown here is derived from an EMBL/GenBank/DDBJ whole genome shotgun (WGS) entry which is preliminary data.</text>
</comment>
<dbReference type="EMBL" id="JAFCMP010000535">
    <property type="protein sequence ID" value="KAG5176641.1"/>
    <property type="molecule type" value="Genomic_DNA"/>
</dbReference>
<proteinExistence type="predicted"/>
<evidence type="ECO:0000313" key="2">
    <source>
        <dbReference type="Proteomes" id="UP000664859"/>
    </source>
</evidence>
<keyword evidence="2" id="KW-1185">Reference proteome</keyword>
<organism evidence="1 2">
    <name type="scientific">Tribonema minus</name>
    <dbReference type="NCBI Taxonomy" id="303371"/>
    <lineage>
        <taxon>Eukaryota</taxon>
        <taxon>Sar</taxon>
        <taxon>Stramenopiles</taxon>
        <taxon>Ochrophyta</taxon>
        <taxon>PX clade</taxon>
        <taxon>Xanthophyceae</taxon>
        <taxon>Tribonematales</taxon>
        <taxon>Tribonemataceae</taxon>
        <taxon>Tribonema</taxon>
    </lineage>
</organism>
<name>A0A835YJG7_9STRA</name>
<dbReference type="AlphaFoldDB" id="A0A835YJG7"/>